<dbReference type="Proteomes" id="UP000235015">
    <property type="component" value="Unassembled WGS sequence"/>
</dbReference>
<gene>
    <name evidence="8" type="ORF">C0630_04590</name>
</gene>
<keyword evidence="1" id="KW-0813">Transport</keyword>
<feature type="domain" description="Cytochrome c" evidence="7">
    <location>
        <begin position="131"/>
        <end position="214"/>
    </location>
</feature>
<keyword evidence="5 6" id="KW-0408">Iron</keyword>
<reference evidence="8 9" key="1">
    <citation type="submission" date="2017-11" db="EMBL/GenBank/DDBJ databases">
        <title>Genome-resolved metagenomics identifies genetic mobility, metabolic interactions, and unexpected diversity in perchlorate-reducing communities.</title>
        <authorList>
            <person name="Barnum T.P."/>
            <person name="Figueroa I.A."/>
            <person name="Carlstrom C.I."/>
            <person name="Lucas L.N."/>
            <person name="Engelbrektson A.L."/>
            <person name="Coates J.D."/>
        </authorList>
    </citation>
    <scope>NUCLEOTIDE SEQUENCE [LARGE SCALE GENOMIC DNA]</scope>
    <source>
        <strain evidence="8">BM301</strain>
    </source>
</reference>
<name>A0A2N6CZQ4_9GAMM</name>
<dbReference type="SUPFAM" id="SSF46626">
    <property type="entry name" value="Cytochrome c"/>
    <property type="match status" value="2"/>
</dbReference>
<evidence type="ECO:0000256" key="3">
    <source>
        <dbReference type="ARBA" id="ARBA00022723"/>
    </source>
</evidence>
<dbReference type="PANTHER" id="PTHR33751">
    <property type="entry name" value="CBB3-TYPE CYTOCHROME C OXIDASE SUBUNIT FIXP"/>
    <property type="match status" value="1"/>
</dbReference>
<evidence type="ECO:0000313" key="9">
    <source>
        <dbReference type="Proteomes" id="UP000235015"/>
    </source>
</evidence>
<dbReference type="InterPro" id="IPR036909">
    <property type="entry name" value="Cyt_c-like_dom_sf"/>
</dbReference>
<dbReference type="PANTHER" id="PTHR33751:SF9">
    <property type="entry name" value="CYTOCHROME C4"/>
    <property type="match status" value="1"/>
</dbReference>
<sequence length="215" mass="24909">MLCLITPLQAQTYDYDPDNGEEINELCSGCHGEFGQGGKDGEYPRIASQPIEFIANQLRLFRDRKRKNFAMVEYIDDRQLPESYIYDISRYLSELTLKTQLAPVDENAPDFDAYARLLESKMTMQIPKAEGDIERGEKIYNKECDSCHGKEGWGNHRNAGPMLAGQYTNYLWRQVKQLRTKQRIHDEDSPNEELLNEFSDQDLTDIFAYLSVMDD</sequence>
<dbReference type="STRING" id="1111735.GCA_000428045_04035"/>
<dbReference type="InterPro" id="IPR009056">
    <property type="entry name" value="Cyt_c-like_dom"/>
</dbReference>
<comment type="caution">
    <text evidence="8">The sequence shown here is derived from an EMBL/GenBank/DDBJ whole genome shotgun (WGS) entry which is preliminary data.</text>
</comment>
<dbReference type="PROSITE" id="PS51007">
    <property type="entry name" value="CYTC"/>
    <property type="match status" value="1"/>
</dbReference>
<dbReference type="AlphaFoldDB" id="A0A2N6CZQ4"/>
<organism evidence="8 9">
    <name type="scientific">Sedimenticola selenatireducens</name>
    <dbReference type="NCBI Taxonomy" id="191960"/>
    <lineage>
        <taxon>Bacteria</taxon>
        <taxon>Pseudomonadati</taxon>
        <taxon>Pseudomonadota</taxon>
        <taxon>Gammaproteobacteria</taxon>
        <taxon>Chromatiales</taxon>
        <taxon>Sedimenticolaceae</taxon>
        <taxon>Sedimenticola</taxon>
    </lineage>
</organism>
<dbReference type="EMBL" id="PKUN01000003">
    <property type="protein sequence ID" value="PLX62851.1"/>
    <property type="molecule type" value="Genomic_DNA"/>
</dbReference>
<dbReference type="InterPro" id="IPR050597">
    <property type="entry name" value="Cytochrome_c_Oxidase_Subunit"/>
</dbReference>
<accession>A0A2N6CZQ4</accession>
<dbReference type="GO" id="GO:0046872">
    <property type="term" value="F:metal ion binding"/>
    <property type="evidence" value="ECO:0007669"/>
    <property type="project" value="UniProtKB-KW"/>
</dbReference>
<evidence type="ECO:0000256" key="5">
    <source>
        <dbReference type="ARBA" id="ARBA00023004"/>
    </source>
</evidence>
<dbReference type="RefSeq" id="WP_273438041.1">
    <property type="nucleotide sequence ID" value="NZ_PKUN01000003.1"/>
</dbReference>
<evidence type="ECO:0000259" key="7">
    <source>
        <dbReference type="PROSITE" id="PS51007"/>
    </source>
</evidence>
<dbReference type="Pfam" id="PF00034">
    <property type="entry name" value="Cytochrom_C"/>
    <property type="match status" value="1"/>
</dbReference>
<proteinExistence type="predicted"/>
<keyword evidence="3 6" id="KW-0479">Metal-binding</keyword>
<evidence type="ECO:0000256" key="1">
    <source>
        <dbReference type="ARBA" id="ARBA00022448"/>
    </source>
</evidence>
<dbReference type="GO" id="GO:0020037">
    <property type="term" value="F:heme binding"/>
    <property type="evidence" value="ECO:0007669"/>
    <property type="project" value="InterPro"/>
</dbReference>
<dbReference type="Gene3D" id="1.10.760.10">
    <property type="entry name" value="Cytochrome c-like domain"/>
    <property type="match status" value="2"/>
</dbReference>
<evidence type="ECO:0000256" key="2">
    <source>
        <dbReference type="ARBA" id="ARBA00022617"/>
    </source>
</evidence>
<keyword evidence="4" id="KW-0249">Electron transport</keyword>
<dbReference type="GO" id="GO:0009055">
    <property type="term" value="F:electron transfer activity"/>
    <property type="evidence" value="ECO:0007669"/>
    <property type="project" value="InterPro"/>
</dbReference>
<evidence type="ECO:0000313" key="8">
    <source>
        <dbReference type="EMBL" id="PLX62851.1"/>
    </source>
</evidence>
<protein>
    <submittedName>
        <fullName evidence="8">Cytochrome C</fullName>
    </submittedName>
</protein>
<evidence type="ECO:0000256" key="4">
    <source>
        <dbReference type="ARBA" id="ARBA00022982"/>
    </source>
</evidence>
<keyword evidence="2 6" id="KW-0349">Heme</keyword>
<evidence type="ECO:0000256" key="6">
    <source>
        <dbReference type="PROSITE-ProRule" id="PRU00433"/>
    </source>
</evidence>